<keyword evidence="1" id="KW-0645">Protease</keyword>
<protein>
    <recommendedName>
        <fullName evidence="7">MPN domain-containing protein</fullName>
    </recommendedName>
</protein>
<dbReference type="Pfam" id="PF20582">
    <property type="entry name" value="UPF0758_N"/>
    <property type="match status" value="1"/>
</dbReference>
<organism evidence="8 9">
    <name type="scientific">Ralstonia flaminis</name>
    <dbReference type="NCBI Taxonomy" id="3058597"/>
    <lineage>
        <taxon>Bacteria</taxon>
        <taxon>Pseudomonadati</taxon>
        <taxon>Pseudomonadota</taxon>
        <taxon>Betaproteobacteria</taxon>
        <taxon>Burkholderiales</taxon>
        <taxon>Burkholderiaceae</taxon>
        <taxon>Ralstonia</taxon>
    </lineage>
</organism>
<dbReference type="SUPFAM" id="SSF47781">
    <property type="entry name" value="RuvA domain 2-like"/>
    <property type="match status" value="1"/>
</dbReference>
<dbReference type="PANTHER" id="PTHR30471">
    <property type="entry name" value="DNA REPAIR PROTEIN RADC"/>
    <property type="match status" value="1"/>
</dbReference>
<evidence type="ECO:0000256" key="2">
    <source>
        <dbReference type="ARBA" id="ARBA00022723"/>
    </source>
</evidence>
<proteinExistence type="inferred from homology"/>
<feature type="domain" description="MPN" evidence="7">
    <location>
        <begin position="113"/>
        <end position="235"/>
    </location>
</feature>
<dbReference type="NCBIfam" id="TIGR00608">
    <property type="entry name" value="radc"/>
    <property type="match status" value="1"/>
</dbReference>
<evidence type="ECO:0000256" key="6">
    <source>
        <dbReference type="RuleBase" id="RU003797"/>
    </source>
</evidence>
<dbReference type="Gene3D" id="3.40.140.10">
    <property type="entry name" value="Cytidine Deaminase, domain 2"/>
    <property type="match status" value="1"/>
</dbReference>
<accession>A0ABM9K2H8</accession>
<dbReference type="PROSITE" id="PS50249">
    <property type="entry name" value="MPN"/>
    <property type="match status" value="1"/>
</dbReference>
<dbReference type="InterPro" id="IPR037518">
    <property type="entry name" value="MPN"/>
</dbReference>
<reference evidence="8 9" key="1">
    <citation type="submission" date="2023-07" db="EMBL/GenBank/DDBJ databases">
        <authorList>
            <person name="Peeters C."/>
        </authorList>
    </citation>
    <scope>NUCLEOTIDE SEQUENCE [LARGE SCALE GENOMIC DNA]</scope>
    <source>
        <strain evidence="8 9">LMG 18101</strain>
    </source>
</reference>
<dbReference type="InterPro" id="IPR046778">
    <property type="entry name" value="UPF0758_N"/>
</dbReference>
<evidence type="ECO:0000256" key="5">
    <source>
        <dbReference type="ARBA" id="ARBA00023049"/>
    </source>
</evidence>
<dbReference type="CDD" id="cd08071">
    <property type="entry name" value="MPN_DUF2466"/>
    <property type="match status" value="1"/>
</dbReference>
<keyword evidence="5" id="KW-0482">Metalloprotease</keyword>
<name>A0ABM9K2H8_9RALS</name>
<dbReference type="Gene3D" id="1.10.150.20">
    <property type="entry name" value="5' to 3' exonuclease, C-terminal subdomain"/>
    <property type="match status" value="1"/>
</dbReference>
<dbReference type="InterPro" id="IPR010994">
    <property type="entry name" value="RuvA_2-like"/>
</dbReference>
<keyword evidence="9" id="KW-1185">Reference proteome</keyword>
<dbReference type="InterPro" id="IPR001405">
    <property type="entry name" value="UPF0758"/>
</dbReference>
<dbReference type="EMBL" id="CATZLL010000003">
    <property type="protein sequence ID" value="CAJ0811228.1"/>
    <property type="molecule type" value="Genomic_DNA"/>
</dbReference>
<keyword evidence="4" id="KW-0862">Zinc</keyword>
<dbReference type="SUPFAM" id="SSF102712">
    <property type="entry name" value="JAB1/MPN domain"/>
    <property type="match status" value="1"/>
</dbReference>
<dbReference type="PANTHER" id="PTHR30471:SF3">
    <property type="entry name" value="UPF0758 PROTEIN YEES-RELATED"/>
    <property type="match status" value="1"/>
</dbReference>
<evidence type="ECO:0000259" key="7">
    <source>
        <dbReference type="PROSITE" id="PS50249"/>
    </source>
</evidence>
<dbReference type="InterPro" id="IPR025657">
    <property type="entry name" value="RadC_JAB"/>
</dbReference>
<evidence type="ECO:0000256" key="4">
    <source>
        <dbReference type="ARBA" id="ARBA00022833"/>
    </source>
</evidence>
<gene>
    <name evidence="8" type="ORF">LMG18101_01165</name>
</gene>
<evidence type="ECO:0000256" key="3">
    <source>
        <dbReference type="ARBA" id="ARBA00022801"/>
    </source>
</evidence>
<comment type="similarity">
    <text evidence="6">Belongs to the UPF0758 family.</text>
</comment>
<dbReference type="Pfam" id="PF04002">
    <property type="entry name" value="RadC"/>
    <property type="match status" value="1"/>
</dbReference>
<sequence length="235" mass="26191">MGINALPYSIYMAIVDWPAHERPREKLLAHGPAALSDAELLAIFLRVGMPGKSAVDLARELLVHFGSLGRLCHASQQEFSSINGMGPAKYAQLHALLEVARRALKEDITHGQTFDSPQSVKDFLRLSLGHRPHEVFACLFLDVRHRLIAWEELFRGTLTEARVYPREIAKRALHHNAAAVILAHNHPTGHAEPSESDIVLTRELCRALALLDVIVLDHMIVGRTTVYGFLEHGKM</sequence>
<evidence type="ECO:0000256" key="1">
    <source>
        <dbReference type="ARBA" id="ARBA00022670"/>
    </source>
</evidence>
<keyword evidence="2" id="KW-0479">Metal-binding</keyword>
<keyword evidence="3" id="KW-0378">Hydrolase</keyword>
<comment type="caution">
    <text evidence="8">The sequence shown here is derived from an EMBL/GenBank/DDBJ whole genome shotgun (WGS) entry which is preliminary data.</text>
</comment>
<evidence type="ECO:0000313" key="9">
    <source>
        <dbReference type="Proteomes" id="UP001189757"/>
    </source>
</evidence>
<dbReference type="NCBIfam" id="NF000642">
    <property type="entry name" value="PRK00024.1"/>
    <property type="match status" value="1"/>
</dbReference>
<dbReference type="Proteomes" id="UP001189757">
    <property type="component" value="Unassembled WGS sequence"/>
</dbReference>
<evidence type="ECO:0000313" key="8">
    <source>
        <dbReference type="EMBL" id="CAJ0811228.1"/>
    </source>
</evidence>